<dbReference type="EMBL" id="JBHTMY010000002">
    <property type="protein sequence ID" value="MFD1314399.1"/>
    <property type="molecule type" value="Genomic_DNA"/>
</dbReference>
<dbReference type="Gene3D" id="3.90.1200.10">
    <property type="match status" value="1"/>
</dbReference>
<evidence type="ECO:0000313" key="1">
    <source>
        <dbReference type="EMBL" id="MFD1314399.1"/>
    </source>
</evidence>
<keyword evidence="2" id="KW-1185">Reference proteome</keyword>
<proteinExistence type="predicted"/>
<dbReference type="InterPro" id="IPR011009">
    <property type="entry name" value="Kinase-like_dom_sf"/>
</dbReference>
<gene>
    <name evidence="1" type="ORF">ACFQ39_02130</name>
</gene>
<name>A0ABW3XXT7_9FLAO</name>
<evidence type="ECO:0000313" key="2">
    <source>
        <dbReference type="Proteomes" id="UP001597201"/>
    </source>
</evidence>
<protein>
    <submittedName>
        <fullName evidence="1">Trehalose synthase</fullName>
    </submittedName>
</protein>
<dbReference type="RefSeq" id="WP_377175961.1">
    <property type="nucleotide sequence ID" value="NZ_JBHTMY010000002.1"/>
</dbReference>
<dbReference type="Proteomes" id="UP001597201">
    <property type="component" value="Unassembled WGS sequence"/>
</dbReference>
<organism evidence="1 2">
    <name type="scientific">Namhaeicola litoreus</name>
    <dbReference type="NCBI Taxonomy" id="1052145"/>
    <lineage>
        <taxon>Bacteria</taxon>
        <taxon>Pseudomonadati</taxon>
        <taxon>Bacteroidota</taxon>
        <taxon>Flavobacteriia</taxon>
        <taxon>Flavobacteriales</taxon>
        <taxon>Flavobacteriaceae</taxon>
        <taxon>Namhaeicola</taxon>
    </lineage>
</organism>
<dbReference type="SUPFAM" id="SSF56112">
    <property type="entry name" value="Protein kinase-like (PK-like)"/>
    <property type="match status" value="1"/>
</dbReference>
<reference evidence="2" key="1">
    <citation type="journal article" date="2019" name="Int. J. Syst. Evol. Microbiol.">
        <title>The Global Catalogue of Microorganisms (GCM) 10K type strain sequencing project: providing services to taxonomists for standard genome sequencing and annotation.</title>
        <authorList>
            <consortium name="The Broad Institute Genomics Platform"/>
            <consortium name="The Broad Institute Genome Sequencing Center for Infectious Disease"/>
            <person name="Wu L."/>
            <person name="Ma J."/>
        </authorList>
    </citation>
    <scope>NUCLEOTIDE SEQUENCE [LARGE SCALE GENOMIC DNA]</scope>
    <source>
        <strain evidence="2">CCUG 61485</strain>
    </source>
</reference>
<sequence>MSLATEHNFAEAPVNFENNWEELLENRDFVKLFLSDILEEYIVKQRWYGGKASRLKYIELVEYFRIQQEGEVYFGLLLEIDFFEAFYQHYFLPIAFVTDESFAPDERILTIKLKGAKGYIVDAINLEAFRKLVYSRILHAVPKDETKVQYHKSSRFENLPYESSKYMGLEQSNTSIIYNDKYVLKFFRRIFADKNPDYEMSKFLTEKRNFANTPAYLGSINVIDCENIYITIALMQEKIENEGDAWQFMLKELLDVFTILNKKQIKVEDLPVLPMFSRIKLKDIPNEIINWVGLDLFSKIQTLGKRTAEMHIELGSEFEDTAFTPTHFNGDYEVWLKNRLVYQFQNRLNTIENNLQKLDGLALELGREFLEKKNVIRKRFMQFDWTKLKGERIRVHGDYHLGQILVQKDDFFILDFEGEPESTIRDRKVKQPPLKDVAGLFRSFHYALYATIFNHPTAFSIPQNELFQAAEILYSYFTGVFLEVYTDEIQRANINIGYSQERIFILKYCLLEKAVYEIGYELNSRPKWALIPLKGISNIINE</sequence>
<accession>A0ABW3XXT7</accession>
<comment type="caution">
    <text evidence="1">The sequence shown here is derived from an EMBL/GenBank/DDBJ whole genome shotgun (WGS) entry which is preliminary data.</text>
</comment>